<dbReference type="InterPro" id="IPR036291">
    <property type="entry name" value="NAD(P)-bd_dom_sf"/>
</dbReference>
<keyword evidence="3" id="KW-0560">Oxidoreductase</keyword>
<organism evidence="4 5">
    <name type="scientific">Fonsecaea monophora</name>
    <dbReference type="NCBI Taxonomy" id="254056"/>
    <lineage>
        <taxon>Eukaryota</taxon>
        <taxon>Fungi</taxon>
        <taxon>Dikarya</taxon>
        <taxon>Ascomycota</taxon>
        <taxon>Pezizomycotina</taxon>
        <taxon>Eurotiomycetes</taxon>
        <taxon>Chaetothyriomycetidae</taxon>
        <taxon>Chaetothyriales</taxon>
        <taxon>Herpotrichiellaceae</taxon>
        <taxon>Fonsecaea</taxon>
    </lineage>
</organism>
<evidence type="ECO:0000256" key="1">
    <source>
        <dbReference type="ARBA" id="ARBA00006484"/>
    </source>
</evidence>
<sequence length="267" mass="28965">MSTSESDFVALVTASSAGLGAAVARRLAKLGARVVINYCNSRGKADALIEELNAQYPGSPSNEDTPGTKQYVAIQADLNKRSDIQRLVDEAIQHMGRLDMVVSNHGWTTFTNFMNLDENVNEDDWDHCFSMNVKSPLFLFHAAKNHLEATCGSFTTVSSLSGIKPGGSCLLNTSSAYSVTKAAQIHLAKSLALIAAPKIRVNTVAPSLMLTEWGMKFPTTMHDAVREKNPLKMIITLEDVADHIVHLAQNRSITGTTEIIDAGYLLT</sequence>
<evidence type="ECO:0000256" key="3">
    <source>
        <dbReference type="ARBA" id="ARBA00023002"/>
    </source>
</evidence>
<dbReference type="OrthoDB" id="37659at2759"/>
<dbReference type="SUPFAM" id="SSF51735">
    <property type="entry name" value="NAD(P)-binding Rossmann-fold domains"/>
    <property type="match status" value="1"/>
</dbReference>
<keyword evidence="2" id="KW-0521">NADP</keyword>
<evidence type="ECO:0000256" key="2">
    <source>
        <dbReference type="ARBA" id="ARBA00022857"/>
    </source>
</evidence>
<dbReference type="PANTHER" id="PTHR43618">
    <property type="entry name" value="7-ALPHA-HYDROXYSTEROID DEHYDROGENASE"/>
    <property type="match status" value="1"/>
</dbReference>
<dbReference type="Proteomes" id="UP000077002">
    <property type="component" value="Unassembled WGS sequence"/>
</dbReference>
<dbReference type="PRINTS" id="PR00081">
    <property type="entry name" value="GDHRDH"/>
</dbReference>
<protein>
    <submittedName>
        <fullName evidence="4">Uncharacterized protein</fullName>
    </submittedName>
</protein>
<dbReference type="GeneID" id="34602934"/>
<dbReference type="Gene3D" id="3.40.50.720">
    <property type="entry name" value="NAD(P)-binding Rossmann-like Domain"/>
    <property type="match status" value="1"/>
</dbReference>
<evidence type="ECO:0000313" key="5">
    <source>
        <dbReference type="Proteomes" id="UP000077002"/>
    </source>
</evidence>
<dbReference type="EMBL" id="LVKK01000062">
    <property type="protein sequence ID" value="OAG38059.1"/>
    <property type="molecule type" value="Genomic_DNA"/>
</dbReference>
<dbReference type="InterPro" id="IPR002347">
    <property type="entry name" value="SDR_fam"/>
</dbReference>
<dbReference type="GO" id="GO:0016491">
    <property type="term" value="F:oxidoreductase activity"/>
    <property type="evidence" value="ECO:0007669"/>
    <property type="project" value="UniProtKB-KW"/>
</dbReference>
<comment type="similarity">
    <text evidence="1">Belongs to the short-chain dehydrogenases/reductases (SDR) family.</text>
</comment>
<dbReference type="PANTHER" id="PTHR43618:SF13">
    <property type="entry name" value="CHAIN DEHYDROGENASE, PUTATIVE (AFU_ORTHOLOGUE AFUA_1G17650)-RELATED"/>
    <property type="match status" value="1"/>
</dbReference>
<dbReference type="AlphaFoldDB" id="A0A177F4A8"/>
<accession>A0A177F4A8</accession>
<proteinExistence type="inferred from homology"/>
<dbReference type="Pfam" id="PF13561">
    <property type="entry name" value="adh_short_C2"/>
    <property type="match status" value="1"/>
</dbReference>
<reference evidence="4 5" key="1">
    <citation type="submission" date="2016-03" db="EMBL/GenBank/DDBJ databases">
        <title>Draft genome sequence of the Fonsecaea monophora CBS 269.37.</title>
        <authorList>
            <person name="Bombassaro A."/>
            <person name="Vinicius W.A."/>
            <person name="De Hoog S."/>
            <person name="Sun J."/>
            <person name="Souza E.M."/>
            <person name="Raittz R.T."/>
            <person name="Costa F."/>
            <person name="Leao A.C."/>
            <person name="Tadra-Sfeir M.Z."/>
            <person name="Baura V."/>
            <person name="Balsanelli E."/>
            <person name="Pedrosa F.O."/>
            <person name="Moreno L.F."/>
            <person name="Steffens M.B."/>
            <person name="Xi L."/>
            <person name="Bocca A.L."/>
            <person name="Felipe M.S."/>
            <person name="Teixeira M."/>
            <person name="Telles Filho F.Q."/>
            <person name="Azevedo C.M."/>
            <person name="Gomes R."/>
            <person name="Vicente V.A."/>
        </authorList>
    </citation>
    <scope>NUCLEOTIDE SEQUENCE [LARGE SCALE GENOMIC DNA]</scope>
    <source>
        <strain evidence="4 5">CBS 269.37</strain>
    </source>
</reference>
<dbReference type="RefSeq" id="XP_022510011.1">
    <property type="nucleotide sequence ID" value="XM_022657734.1"/>
</dbReference>
<comment type="caution">
    <text evidence="4">The sequence shown here is derived from an EMBL/GenBank/DDBJ whole genome shotgun (WGS) entry which is preliminary data.</text>
</comment>
<evidence type="ECO:0000313" key="4">
    <source>
        <dbReference type="EMBL" id="OAG38059.1"/>
    </source>
</evidence>
<dbReference type="CDD" id="cd05233">
    <property type="entry name" value="SDR_c"/>
    <property type="match status" value="1"/>
</dbReference>
<name>A0A177F4A8_9EURO</name>
<keyword evidence="5" id="KW-1185">Reference proteome</keyword>
<gene>
    <name evidence="4" type="ORF">AYO21_07781</name>
</gene>
<dbReference type="InterPro" id="IPR052178">
    <property type="entry name" value="Sec_Metab_Biosynth_SDR"/>
</dbReference>